<dbReference type="Proteomes" id="UP000267841">
    <property type="component" value="Unassembled WGS sequence"/>
</dbReference>
<dbReference type="NCBIfam" id="TIGR02580">
    <property type="entry name" value="cas_RAMP_Cmr4"/>
    <property type="match status" value="1"/>
</dbReference>
<dbReference type="EMBL" id="RCCJ01000001">
    <property type="protein sequence ID" value="RLJ70690.1"/>
    <property type="molecule type" value="Genomic_DNA"/>
</dbReference>
<dbReference type="AlphaFoldDB" id="A0A497XR77"/>
<organism evidence="3 4">
    <name type="scientific">Hydrogenivirga caldilitoris</name>
    <dbReference type="NCBI Taxonomy" id="246264"/>
    <lineage>
        <taxon>Bacteria</taxon>
        <taxon>Pseudomonadati</taxon>
        <taxon>Aquificota</taxon>
        <taxon>Aquificia</taxon>
        <taxon>Aquificales</taxon>
        <taxon>Aquificaceae</taxon>
        <taxon>Hydrogenivirga</taxon>
    </lineage>
</organism>
<dbReference type="InterPro" id="IPR013410">
    <property type="entry name" value="CRISPR-assoc_RAMP_Cmr4"/>
</dbReference>
<accession>A0A497XR77</accession>
<dbReference type="RefSeq" id="WP_121010769.1">
    <property type="nucleotide sequence ID" value="NZ_RCCJ01000001.1"/>
</dbReference>
<keyword evidence="1" id="KW-0051">Antiviral defense</keyword>
<feature type="domain" description="CRISPR type III-associated protein" evidence="2">
    <location>
        <begin position="8"/>
        <end position="285"/>
    </location>
</feature>
<reference evidence="3 4" key="1">
    <citation type="submission" date="2018-10" db="EMBL/GenBank/DDBJ databases">
        <title>Genomic Encyclopedia of Archaeal and Bacterial Type Strains, Phase II (KMG-II): from individual species to whole genera.</title>
        <authorList>
            <person name="Goeker M."/>
        </authorList>
    </citation>
    <scope>NUCLEOTIDE SEQUENCE [LARGE SCALE GENOMIC DNA]</scope>
    <source>
        <strain evidence="3 4">DSM 16510</strain>
    </source>
</reference>
<dbReference type="InterPro" id="IPR005537">
    <property type="entry name" value="RAMP_III_fam"/>
</dbReference>
<dbReference type="OrthoDB" id="9789361at2"/>
<evidence type="ECO:0000256" key="1">
    <source>
        <dbReference type="ARBA" id="ARBA00023118"/>
    </source>
</evidence>
<dbReference type="GO" id="GO:0051607">
    <property type="term" value="P:defense response to virus"/>
    <property type="evidence" value="ECO:0007669"/>
    <property type="project" value="UniProtKB-KW"/>
</dbReference>
<dbReference type="PANTHER" id="PTHR36700">
    <property type="entry name" value="CRISPR SYSTEM CMR SUBUNIT CMR4"/>
    <property type="match status" value="1"/>
</dbReference>
<name>A0A497XR77_9AQUI</name>
<evidence type="ECO:0000313" key="3">
    <source>
        <dbReference type="EMBL" id="RLJ70690.1"/>
    </source>
</evidence>
<evidence type="ECO:0000259" key="2">
    <source>
        <dbReference type="Pfam" id="PF03787"/>
    </source>
</evidence>
<sequence length="293" mass="33205">MRRETYLIKVLTPLHVGAGQGLSHIDLPIVREVHTGFPFVPGSAIKGCLREYQIKKLAEKISPPELDKALQEGKKPQNITEEEFERLVKIFGTAGEAVENGTGGAGKVFFTDAKILFFPVKSLKGIFQLITCPYVINRYLEDIGENLRFDRNLSESEALVYSIKDSSVEGKILLEEFVFEAKEYEEFKRVINLLPLEDYQKNRVVCINDSIFSDMVQTYTEVQTHIKIDPKTGTASGGALWIEEYLPAESVLYFSLFFEEKVDFEVHEDVLHLGGDVTTGKGYVKIRRVENEK</sequence>
<gene>
    <name evidence="3" type="ORF">BCF55_0971</name>
</gene>
<protein>
    <submittedName>
        <fullName evidence="3">CRISPR-associated protein Cmr4</fullName>
    </submittedName>
</protein>
<evidence type="ECO:0000313" key="4">
    <source>
        <dbReference type="Proteomes" id="UP000267841"/>
    </source>
</evidence>
<dbReference type="PANTHER" id="PTHR36700:SF1">
    <property type="entry name" value="CRISPR SYSTEM CMR SUBUNIT CMR4"/>
    <property type="match status" value="1"/>
</dbReference>
<comment type="caution">
    <text evidence="3">The sequence shown here is derived from an EMBL/GenBank/DDBJ whole genome shotgun (WGS) entry which is preliminary data.</text>
</comment>
<proteinExistence type="predicted"/>
<keyword evidence="4" id="KW-1185">Reference proteome</keyword>
<dbReference type="Pfam" id="PF03787">
    <property type="entry name" value="RAMPs"/>
    <property type="match status" value="1"/>
</dbReference>